<dbReference type="EMBL" id="SACY01000002">
    <property type="protein sequence ID" value="RVU25546.1"/>
    <property type="molecule type" value="Genomic_DNA"/>
</dbReference>
<accession>A0A437PTG7</accession>
<feature type="transmembrane region" description="Helical" evidence="1">
    <location>
        <begin position="76"/>
        <end position="92"/>
    </location>
</feature>
<keyword evidence="3" id="KW-1185">Reference proteome</keyword>
<evidence type="ECO:0000313" key="2">
    <source>
        <dbReference type="EMBL" id="RVU25546.1"/>
    </source>
</evidence>
<keyword evidence="1" id="KW-0472">Membrane</keyword>
<dbReference type="AlphaFoldDB" id="A0A437PTG7"/>
<organism evidence="2 3">
    <name type="scientific">Sandaracinomonas limnophila</name>
    <dbReference type="NCBI Taxonomy" id="1862386"/>
    <lineage>
        <taxon>Bacteria</taxon>
        <taxon>Pseudomonadati</taxon>
        <taxon>Bacteroidota</taxon>
        <taxon>Cytophagia</taxon>
        <taxon>Cytophagales</taxon>
        <taxon>Flectobacillaceae</taxon>
        <taxon>Sandaracinomonas</taxon>
    </lineage>
</organism>
<reference evidence="2 3" key="1">
    <citation type="submission" date="2019-01" db="EMBL/GenBank/DDBJ databases">
        <authorList>
            <person name="Chen W.-M."/>
        </authorList>
    </citation>
    <scope>NUCLEOTIDE SEQUENCE [LARGE SCALE GENOMIC DNA]</scope>
    <source>
        <strain evidence="2 3">FSY-15</strain>
    </source>
</reference>
<comment type="caution">
    <text evidence="2">The sequence shown here is derived from an EMBL/GenBank/DDBJ whole genome shotgun (WGS) entry which is preliminary data.</text>
</comment>
<feature type="transmembrane region" description="Helical" evidence="1">
    <location>
        <begin position="39"/>
        <end position="56"/>
    </location>
</feature>
<proteinExistence type="predicted"/>
<keyword evidence="1" id="KW-0812">Transmembrane</keyword>
<sequence>MSQKPNREELEAQAQTFQNELNQSIEDLKETAKVRGTQILVAGAVVAGGYLLYSLLSGSDKKEKNEKSESKEGSAIGSVLTSYAIAIALSLAKDKLMEYLDKVES</sequence>
<evidence type="ECO:0000256" key="1">
    <source>
        <dbReference type="SAM" id="Phobius"/>
    </source>
</evidence>
<name>A0A437PTG7_9BACT</name>
<gene>
    <name evidence="2" type="ORF">EOJ36_03775</name>
</gene>
<dbReference type="Proteomes" id="UP000282832">
    <property type="component" value="Unassembled WGS sequence"/>
</dbReference>
<keyword evidence="1" id="KW-1133">Transmembrane helix</keyword>
<evidence type="ECO:0000313" key="3">
    <source>
        <dbReference type="Proteomes" id="UP000282832"/>
    </source>
</evidence>
<dbReference type="RefSeq" id="WP_127802700.1">
    <property type="nucleotide sequence ID" value="NZ_SACY01000002.1"/>
</dbReference>
<protein>
    <submittedName>
        <fullName evidence="2">Uncharacterized protein</fullName>
    </submittedName>
</protein>